<dbReference type="PANTHER" id="PTHR30461:SF23">
    <property type="entry name" value="DNA RECOMBINASE-RELATED"/>
    <property type="match status" value="1"/>
</dbReference>
<dbReference type="Pfam" id="PF00239">
    <property type="entry name" value="Resolvase"/>
    <property type="match status" value="1"/>
</dbReference>
<dbReference type="PANTHER" id="PTHR30461">
    <property type="entry name" value="DNA-INVERTASE FROM LAMBDOID PROPHAGE"/>
    <property type="match status" value="1"/>
</dbReference>
<dbReference type="InterPro" id="IPR050639">
    <property type="entry name" value="SSR_resolvase"/>
</dbReference>
<dbReference type="Proteomes" id="UP001216899">
    <property type="component" value="Chromosome"/>
</dbReference>
<dbReference type="SUPFAM" id="SSF53041">
    <property type="entry name" value="Resolvase-like"/>
    <property type="match status" value="1"/>
</dbReference>
<evidence type="ECO:0000259" key="1">
    <source>
        <dbReference type="PROSITE" id="PS51736"/>
    </source>
</evidence>
<reference evidence="3 4" key="1">
    <citation type="submission" date="2023-02" db="EMBL/GenBank/DDBJ databases">
        <title>Whole genome sequenc of Paracoccus marcusii MBLB0836.</title>
        <authorList>
            <person name="Seo M.-J."/>
            <person name="Cho E.-S."/>
            <person name="Hwang C.Y."/>
        </authorList>
    </citation>
    <scope>NUCLEOTIDE SEQUENCE [LARGE SCALE GENOMIC DNA]</scope>
    <source>
        <strain evidence="3 4">MBLB0836</strain>
    </source>
</reference>
<name>A0ABY7URM2_9RHOB</name>
<dbReference type="PROSITE" id="PS51737">
    <property type="entry name" value="RECOMBINASE_DNA_BIND"/>
    <property type="match status" value="1"/>
</dbReference>
<dbReference type="InterPro" id="IPR038109">
    <property type="entry name" value="DNA_bind_recomb_sf"/>
</dbReference>
<dbReference type="InterPro" id="IPR011109">
    <property type="entry name" value="DNA_bind_recombinase_dom"/>
</dbReference>
<dbReference type="SMART" id="SM00857">
    <property type="entry name" value="Resolvase"/>
    <property type="match status" value="1"/>
</dbReference>
<keyword evidence="4" id="KW-1185">Reference proteome</keyword>
<dbReference type="Gene3D" id="3.40.50.1390">
    <property type="entry name" value="Resolvase, N-terminal catalytic domain"/>
    <property type="match status" value="1"/>
</dbReference>
<dbReference type="CDD" id="cd00338">
    <property type="entry name" value="Ser_Recombinase"/>
    <property type="match status" value="1"/>
</dbReference>
<dbReference type="PROSITE" id="PS51736">
    <property type="entry name" value="RECOMBINASES_3"/>
    <property type="match status" value="1"/>
</dbReference>
<feature type="domain" description="Recombinase" evidence="2">
    <location>
        <begin position="153"/>
        <end position="254"/>
    </location>
</feature>
<dbReference type="RefSeq" id="WP_273742743.1">
    <property type="nucleotide sequence ID" value="NZ_CP117466.1"/>
</dbReference>
<evidence type="ECO:0000259" key="2">
    <source>
        <dbReference type="PROSITE" id="PS51737"/>
    </source>
</evidence>
<dbReference type="InterPro" id="IPR006119">
    <property type="entry name" value="Resolv_N"/>
</dbReference>
<dbReference type="Pfam" id="PF07508">
    <property type="entry name" value="Recombinase"/>
    <property type="match status" value="1"/>
</dbReference>
<sequence length="254" mass="27873">MSRPLRALIYARYSTDLQSASSAEDQIRVCRQLCEPHVWHVVEEMRDEAISGASHLRQGLQRLHKAVRDGICDVIVAEALDRLSRDQEHMAGLHKRMAYHRVKIVTRSEGEIDEMRISFGGLMSSQFLKQLAEKTRRGLEGRVMAGKSGGGNSYGYRVRRGFDTGGTVITGERDIDDAEAAVVRRIFTDYNSGLSARTIAAALNGEGVAPPRSGGSGSGSWGSSTIQGNWRRGTGILNNELYVGVRVLNRGRAS</sequence>
<proteinExistence type="predicted"/>
<feature type="domain" description="Resolvase/invertase-type recombinase catalytic" evidence="1">
    <location>
        <begin position="6"/>
        <end position="149"/>
    </location>
</feature>
<organism evidence="3 4">
    <name type="scientific">Paracoccus marcusii</name>
    <dbReference type="NCBI Taxonomy" id="59779"/>
    <lineage>
        <taxon>Bacteria</taxon>
        <taxon>Pseudomonadati</taxon>
        <taxon>Pseudomonadota</taxon>
        <taxon>Alphaproteobacteria</taxon>
        <taxon>Rhodobacterales</taxon>
        <taxon>Paracoccaceae</taxon>
        <taxon>Paracoccus</taxon>
    </lineage>
</organism>
<dbReference type="EMBL" id="CP117466">
    <property type="protein sequence ID" value="WDA11514.1"/>
    <property type="molecule type" value="Genomic_DNA"/>
</dbReference>
<protein>
    <submittedName>
        <fullName evidence="3">Recombinase family protein</fullName>
    </submittedName>
</protein>
<accession>A0ABY7URM2</accession>
<evidence type="ECO:0000313" key="4">
    <source>
        <dbReference type="Proteomes" id="UP001216899"/>
    </source>
</evidence>
<gene>
    <name evidence="3" type="ORF">PRL19_09350</name>
</gene>
<evidence type="ECO:0000313" key="3">
    <source>
        <dbReference type="EMBL" id="WDA11514.1"/>
    </source>
</evidence>
<dbReference type="InterPro" id="IPR036162">
    <property type="entry name" value="Resolvase-like_N_sf"/>
</dbReference>
<dbReference type="Gene3D" id="3.90.1750.20">
    <property type="entry name" value="Putative Large Serine Recombinase, Chain B, Domain 2"/>
    <property type="match status" value="1"/>
</dbReference>